<evidence type="ECO:0000313" key="4">
    <source>
        <dbReference type="EMBL" id="WOC51882.1"/>
    </source>
</evidence>
<sequence>MPDGSQYRFDQAGDIKLELNAEYRANLYRFLNVAVFADAGNVWLINEDSSRPGAKFSKDWLSEIAVGAGLGLRLDFNILLFRLDVAMPIRVPYYEKDNRWMFNKLISETALGVGII</sequence>
<protein>
    <recommendedName>
        <fullName evidence="3">Bacterial surface antigen (D15) domain-containing protein</fullName>
    </recommendedName>
</protein>
<dbReference type="RefSeq" id="WP_327983559.1">
    <property type="nucleotide sequence ID" value="NZ_CP136426.1"/>
</dbReference>
<evidence type="ECO:0000256" key="1">
    <source>
        <dbReference type="ARBA" id="ARBA00004370"/>
    </source>
</evidence>
<dbReference type="KEGG" id="bpor:BPO_1235"/>
<keyword evidence="2" id="KW-0472">Membrane</keyword>
<dbReference type="Pfam" id="PF01103">
    <property type="entry name" value="Omp85"/>
    <property type="match status" value="1"/>
</dbReference>
<evidence type="ECO:0000256" key="2">
    <source>
        <dbReference type="ARBA" id="ARBA00023136"/>
    </source>
</evidence>
<organism evidence="4 5">
    <name type="scientific">Bergeyella porcorum</name>
    <dbReference type="NCBI Taxonomy" id="1735111"/>
    <lineage>
        <taxon>Bacteria</taxon>
        <taxon>Pseudomonadati</taxon>
        <taxon>Bacteroidota</taxon>
        <taxon>Flavobacteriia</taxon>
        <taxon>Flavobacteriales</taxon>
        <taxon>Weeksellaceae</taxon>
        <taxon>Bergeyella</taxon>
    </lineage>
</organism>
<dbReference type="Proteomes" id="UP001432059">
    <property type="component" value="Chromosome"/>
</dbReference>
<reference evidence="4" key="1">
    <citation type="submission" date="2023-10" db="EMBL/GenBank/DDBJ databases">
        <title>Characterization and whole genome sequencing of a novel strain of Bergeyella porcorum QD2021 isolated from pig.</title>
        <authorList>
            <person name="Liu G."/>
            <person name="Chen C."/>
            <person name="Han X."/>
        </authorList>
    </citation>
    <scope>NUCLEOTIDE SEQUENCE</scope>
    <source>
        <strain evidence="4">QD2021</strain>
    </source>
</reference>
<dbReference type="AlphaFoldDB" id="A0AAU0F2P7"/>
<keyword evidence="5" id="KW-1185">Reference proteome</keyword>
<feature type="domain" description="Bacterial surface antigen (D15)" evidence="3">
    <location>
        <begin position="12"/>
        <end position="103"/>
    </location>
</feature>
<accession>A0AAU0F2P7</accession>
<evidence type="ECO:0000313" key="5">
    <source>
        <dbReference type="Proteomes" id="UP001432059"/>
    </source>
</evidence>
<gene>
    <name evidence="4" type="ORF">BPO_1235</name>
</gene>
<evidence type="ECO:0000259" key="3">
    <source>
        <dbReference type="Pfam" id="PF01103"/>
    </source>
</evidence>
<comment type="subcellular location">
    <subcellularLocation>
        <location evidence="1">Membrane</location>
    </subcellularLocation>
</comment>
<dbReference type="Gene3D" id="2.40.160.50">
    <property type="entry name" value="membrane protein fhac: a member of the omp85/tpsb transporter family"/>
    <property type="match status" value="1"/>
</dbReference>
<name>A0AAU0F2P7_9FLAO</name>
<dbReference type="GO" id="GO:0019867">
    <property type="term" value="C:outer membrane"/>
    <property type="evidence" value="ECO:0007669"/>
    <property type="project" value="InterPro"/>
</dbReference>
<dbReference type="EMBL" id="CP136426">
    <property type="protein sequence ID" value="WOC51882.1"/>
    <property type="molecule type" value="Genomic_DNA"/>
</dbReference>
<dbReference type="InterPro" id="IPR000184">
    <property type="entry name" value="Bac_surfAg_D15"/>
</dbReference>
<proteinExistence type="predicted"/>